<comment type="caution">
    <text evidence="6">The sequence shown here is derived from an EMBL/GenBank/DDBJ whole genome shotgun (WGS) entry which is preliminary data.</text>
</comment>
<reference evidence="6" key="1">
    <citation type="submission" date="2023-08" db="EMBL/GenBank/DDBJ databases">
        <title>Pelteobagrus vachellii genome.</title>
        <authorList>
            <person name="Liu H."/>
        </authorList>
    </citation>
    <scope>NUCLEOTIDE SEQUENCE</scope>
    <source>
        <strain evidence="6">PRFRI_2022a</strain>
        <tissue evidence="6">Muscle</tissue>
    </source>
</reference>
<evidence type="ECO:0000256" key="4">
    <source>
        <dbReference type="ARBA" id="ARBA00023157"/>
    </source>
</evidence>
<gene>
    <name evidence="6" type="ORF">Q7C36_006730</name>
</gene>
<dbReference type="Pfam" id="PF05825">
    <property type="entry name" value="PSP94"/>
    <property type="match status" value="1"/>
</dbReference>
<evidence type="ECO:0000313" key="6">
    <source>
        <dbReference type="EMBL" id="KAK2854861.1"/>
    </source>
</evidence>
<keyword evidence="7" id="KW-1185">Reference proteome</keyword>
<evidence type="ECO:0000256" key="1">
    <source>
        <dbReference type="ARBA" id="ARBA00004613"/>
    </source>
</evidence>
<protein>
    <submittedName>
        <fullName evidence="6">Uncharacterized protein</fullName>
    </submittedName>
</protein>
<comment type="similarity">
    <text evidence="2">Belongs to the beta-microseminoprotein family.</text>
</comment>
<dbReference type="AlphaFoldDB" id="A0AA88NAT3"/>
<dbReference type="EMBL" id="JAVHJS010000006">
    <property type="protein sequence ID" value="KAK2854861.1"/>
    <property type="molecule type" value="Genomic_DNA"/>
</dbReference>
<dbReference type="InterPro" id="IPR008735">
    <property type="entry name" value="PSP94"/>
</dbReference>
<organism evidence="6 7">
    <name type="scientific">Tachysurus vachellii</name>
    <name type="common">Darkbarbel catfish</name>
    <name type="synonym">Pelteobagrus vachellii</name>
    <dbReference type="NCBI Taxonomy" id="175792"/>
    <lineage>
        <taxon>Eukaryota</taxon>
        <taxon>Metazoa</taxon>
        <taxon>Chordata</taxon>
        <taxon>Craniata</taxon>
        <taxon>Vertebrata</taxon>
        <taxon>Euteleostomi</taxon>
        <taxon>Actinopterygii</taxon>
        <taxon>Neopterygii</taxon>
        <taxon>Teleostei</taxon>
        <taxon>Ostariophysi</taxon>
        <taxon>Siluriformes</taxon>
        <taxon>Bagridae</taxon>
        <taxon>Tachysurus</taxon>
    </lineage>
</organism>
<evidence type="ECO:0000256" key="2">
    <source>
        <dbReference type="ARBA" id="ARBA00010352"/>
    </source>
</evidence>
<evidence type="ECO:0000313" key="7">
    <source>
        <dbReference type="Proteomes" id="UP001187315"/>
    </source>
</evidence>
<keyword evidence="4" id="KW-1015">Disulfide bond</keyword>
<dbReference type="GO" id="GO:0005737">
    <property type="term" value="C:cytoplasm"/>
    <property type="evidence" value="ECO:0007669"/>
    <property type="project" value="TreeGrafter"/>
</dbReference>
<dbReference type="Gene3D" id="2.60.40.1900">
    <property type="entry name" value="Beta-microseminoprotein (PSP94) domain"/>
    <property type="match status" value="1"/>
</dbReference>
<name>A0AA88NAT3_TACVA</name>
<evidence type="ECO:0000256" key="5">
    <source>
        <dbReference type="SAM" id="SignalP"/>
    </source>
</evidence>
<evidence type="ECO:0000256" key="3">
    <source>
        <dbReference type="ARBA" id="ARBA00022525"/>
    </source>
</evidence>
<keyword evidence="3" id="KW-0964">Secreted</keyword>
<feature type="signal peptide" evidence="5">
    <location>
        <begin position="1"/>
        <end position="27"/>
    </location>
</feature>
<dbReference type="PANTHER" id="PTHR10500:SF6">
    <property type="entry name" value="PROSTATE-ASSOCIATED MICROSEMINOPROTEIN"/>
    <property type="match status" value="1"/>
</dbReference>
<sequence length="172" mass="19046">MGAIDVAATSALLVSVCLLSTAAPSLAVYSHGECTFNTKGSCEYQGQVFGIGDSWITNDCYHCVCMEPFGVGCCDHNLQPVDYPDWCEVIRKPDSCLSVVVMKANHKLPCLYGKWGNVQKLGNLTTTQCLINYLITCFLYILFKIQESNRLTCVCKIPVVCTYCIWGKYLIN</sequence>
<keyword evidence="5" id="KW-0732">Signal</keyword>
<feature type="chain" id="PRO_5041730670" evidence="5">
    <location>
        <begin position="28"/>
        <end position="172"/>
    </location>
</feature>
<dbReference type="Proteomes" id="UP001187315">
    <property type="component" value="Unassembled WGS sequence"/>
</dbReference>
<accession>A0AA88NAT3</accession>
<comment type="subcellular location">
    <subcellularLocation>
        <location evidence="1">Secreted</location>
    </subcellularLocation>
</comment>
<dbReference type="GO" id="GO:0005615">
    <property type="term" value="C:extracellular space"/>
    <property type="evidence" value="ECO:0007669"/>
    <property type="project" value="TreeGrafter"/>
</dbReference>
<dbReference type="PANTHER" id="PTHR10500">
    <property type="entry name" value="BETA-MICROSEMINOPROTEIN"/>
    <property type="match status" value="1"/>
</dbReference>
<proteinExistence type="inferred from homology"/>